<feature type="chain" id="PRO_5012966765" description="Peptidase M16" evidence="5">
    <location>
        <begin position="32"/>
        <end position="482"/>
    </location>
</feature>
<feature type="domain" description="Peptidase M16 C-terminal" evidence="7">
    <location>
        <begin position="213"/>
        <end position="388"/>
    </location>
</feature>
<feature type="region of interest" description="Disordered" evidence="4">
    <location>
        <begin position="454"/>
        <end position="482"/>
    </location>
</feature>
<dbReference type="PROSITE" id="PS00143">
    <property type="entry name" value="INSULINASE"/>
    <property type="match status" value="1"/>
</dbReference>
<gene>
    <name evidence="8" type="ORF">CAL29_06265</name>
</gene>
<dbReference type="EMBL" id="NEVM01000001">
    <property type="protein sequence ID" value="OZI37963.1"/>
    <property type="molecule type" value="Genomic_DNA"/>
</dbReference>
<evidence type="ECO:0000256" key="3">
    <source>
        <dbReference type="RuleBase" id="RU004447"/>
    </source>
</evidence>
<dbReference type="SUPFAM" id="SSF63411">
    <property type="entry name" value="LuxS/MPP-like metallohydrolase"/>
    <property type="match status" value="2"/>
</dbReference>
<comment type="cofactor">
    <cofactor evidence="1">
        <name>Zn(2+)</name>
        <dbReference type="ChEBI" id="CHEBI:29105"/>
    </cofactor>
</comment>
<dbReference type="InterPro" id="IPR007863">
    <property type="entry name" value="Peptidase_M16_C"/>
</dbReference>
<keyword evidence="5" id="KW-0732">Signal</keyword>
<dbReference type="GO" id="GO:0046872">
    <property type="term" value="F:metal ion binding"/>
    <property type="evidence" value="ECO:0007669"/>
    <property type="project" value="InterPro"/>
</dbReference>
<dbReference type="Gene3D" id="3.30.830.10">
    <property type="entry name" value="Metalloenzyme, LuxS/M16 peptidase-like"/>
    <property type="match status" value="2"/>
</dbReference>
<evidence type="ECO:0000256" key="2">
    <source>
        <dbReference type="ARBA" id="ARBA00007261"/>
    </source>
</evidence>
<dbReference type="Proteomes" id="UP000216020">
    <property type="component" value="Unassembled WGS sequence"/>
</dbReference>
<evidence type="ECO:0000259" key="7">
    <source>
        <dbReference type="Pfam" id="PF05193"/>
    </source>
</evidence>
<sequence>MSLAFSGLPRPLATLLFFCSLIVFCSLACQAAKASAPDGYVKIRSAEGVAEYRLDNGLRILLAPDDAQASTAVDLTYRVGSRNEHDGQRGLSHLLEHLVLRGTPSHPDVSGEFRRHGIDVEAGASADRTRYTATFAAAPAALAWYLGWQADAMVHTGIARADVDAVLPRIRAELAANESTPERALRQKMLGAVFHWHRYGNDPMGTPADFADVRLDRLQDYYREYYQPDNAVLTIAGKFDAAAALSAIADTLGRLPRPHRNLPADDDVEPLRDGNHAVTLRRVGGRPLVAAMYHVPTASSPDHTLLLLAADMLATGGRHRLRGELVVPGLAGAASGASLGWRDYGLIEFRATLEPASDADAAQRILDRTVESVHLHPYLREELDQARRRWLDAWARTQADPRAWARALSQASVNGDWRLVFLERDRVRNATLADVQRVTDQYLLRANRHQGSYLPVPAAERRPAADPADLGPELERYDTGKG</sequence>
<comment type="similarity">
    <text evidence="2 3">Belongs to the peptidase M16 family.</text>
</comment>
<feature type="domain" description="Peptidase M16 N-terminal" evidence="6">
    <location>
        <begin position="61"/>
        <end position="204"/>
    </location>
</feature>
<evidence type="ECO:0000256" key="1">
    <source>
        <dbReference type="ARBA" id="ARBA00001947"/>
    </source>
</evidence>
<protein>
    <recommendedName>
        <fullName evidence="10">Peptidase M16</fullName>
    </recommendedName>
</protein>
<evidence type="ECO:0000313" key="9">
    <source>
        <dbReference type="Proteomes" id="UP000216020"/>
    </source>
</evidence>
<dbReference type="OrthoDB" id="9811314at2"/>
<dbReference type="InterPro" id="IPR011249">
    <property type="entry name" value="Metalloenz_LuxS/M16"/>
</dbReference>
<comment type="caution">
    <text evidence="8">The sequence shown here is derived from an EMBL/GenBank/DDBJ whole genome shotgun (WGS) entry which is preliminary data.</text>
</comment>
<evidence type="ECO:0000313" key="8">
    <source>
        <dbReference type="EMBL" id="OZI37963.1"/>
    </source>
</evidence>
<dbReference type="Pfam" id="PF00675">
    <property type="entry name" value="Peptidase_M16"/>
    <property type="match status" value="1"/>
</dbReference>
<dbReference type="GO" id="GO:0004222">
    <property type="term" value="F:metalloendopeptidase activity"/>
    <property type="evidence" value="ECO:0007669"/>
    <property type="project" value="InterPro"/>
</dbReference>
<dbReference type="Pfam" id="PF05193">
    <property type="entry name" value="Peptidase_M16_C"/>
    <property type="match status" value="1"/>
</dbReference>
<feature type="compositionally biased region" description="Basic and acidic residues" evidence="4">
    <location>
        <begin position="473"/>
        <end position="482"/>
    </location>
</feature>
<evidence type="ECO:0000259" key="6">
    <source>
        <dbReference type="Pfam" id="PF00675"/>
    </source>
</evidence>
<dbReference type="PANTHER" id="PTHR11851:SF49">
    <property type="entry name" value="MITOCHONDRIAL-PROCESSING PEPTIDASE SUBUNIT ALPHA"/>
    <property type="match status" value="1"/>
</dbReference>
<dbReference type="GO" id="GO:0006508">
    <property type="term" value="P:proteolysis"/>
    <property type="evidence" value="ECO:0007669"/>
    <property type="project" value="InterPro"/>
</dbReference>
<evidence type="ECO:0008006" key="10">
    <source>
        <dbReference type="Google" id="ProtNLM"/>
    </source>
</evidence>
<keyword evidence="9" id="KW-1185">Reference proteome</keyword>
<dbReference type="InterPro" id="IPR011765">
    <property type="entry name" value="Pept_M16_N"/>
</dbReference>
<feature type="signal peptide" evidence="5">
    <location>
        <begin position="1"/>
        <end position="31"/>
    </location>
</feature>
<organism evidence="8 9">
    <name type="scientific">Bordetella genomosp. 10</name>
    <dbReference type="NCBI Taxonomy" id="1416804"/>
    <lineage>
        <taxon>Bacteria</taxon>
        <taxon>Pseudomonadati</taxon>
        <taxon>Pseudomonadota</taxon>
        <taxon>Betaproteobacteria</taxon>
        <taxon>Burkholderiales</taxon>
        <taxon>Alcaligenaceae</taxon>
        <taxon>Bordetella</taxon>
    </lineage>
</organism>
<evidence type="ECO:0000256" key="5">
    <source>
        <dbReference type="SAM" id="SignalP"/>
    </source>
</evidence>
<proteinExistence type="inferred from homology"/>
<dbReference type="InterPro" id="IPR050361">
    <property type="entry name" value="MPP/UQCRC_Complex"/>
</dbReference>
<dbReference type="AlphaFoldDB" id="A0A261SNS9"/>
<reference evidence="9" key="1">
    <citation type="submission" date="2017-05" db="EMBL/GenBank/DDBJ databases">
        <title>Complete and WGS of Bordetella genogroups.</title>
        <authorList>
            <person name="Spilker T."/>
            <person name="Lipuma J."/>
        </authorList>
    </citation>
    <scope>NUCLEOTIDE SEQUENCE [LARGE SCALE GENOMIC DNA]</scope>
    <source>
        <strain evidence="9">AU16122</strain>
    </source>
</reference>
<accession>A0A261SNS9</accession>
<evidence type="ECO:0000256" key="4">
    <source>
        <dbReference type="SAM" id="MobiDB-lite"/>
    </source>
</evidence>
<name>A0A261SNS9_9BORD</name>
<dbReference type="RefSeq" id="WP_094852065.1">
    <property type="nucleotide sequence ID" value="NZ_NEVM01000001.1"/>
</dbReference>
<dbReference type="PANTHER" id="PTHR11851">
    <property type="entry name" value="METALLOPROTEASE"/>
    <property type="match status" value="1"/>
</dbReference>
<dbReference type="InterPro" id="IPR001431">
    <property type="entry name" value="Pept_M16_Zn_BS"/>
</dbReference>